<proteinExistence type="predicted"/>
<evidence type="ECO:0000313" key="3">
    <source>
        <dbReference type="Proteomes" id="UP000237073"/>
    </source>
</evidence>
<name>A0A2P5GNA9_9ENTR</name>
<dbReference type="OrthoDB" id="6565661at2"/>
<dbReference type="EMBL" id="PQGD01000011">
    <property type="protein sequence ID" value="POP48029.1"/>
    <property type="molecule type" value="Genomic_DNA"/>
</dbReference>
<accession>A0A2P5GNA9</accession>
<dbReference type="Proteomes" id="UP000237073">
    <property type="component" value="Unassembled WGS sequence"/>
</dbReference>
<dbReference type="AlphaFoldDB" id="A0A2P5GNA9"/>
<protein>
    <submittedName>
        <fullName evidence="2">Uncharacterized protein</fullName>
    </submittedName>
</protein>
<dbReference type="Proteomes" id="UP000247005">
    <property type="component" value="Unassembled WGS sequence"/>
</dbReference>
<evidence type="ECO:0000313" key="4">
    <source>
        <dbReference type="Proteomes" id="UP000247005"/>
    </source>
</evidence>
<evidence type="ECO:0000313" key="2">
    <source>
        <dbReference type="EMBL" id="POP48029.1"/>
    </source>
</evidence>
<reference evidence="3 4" key="1">
    <citation type="submission" date="2018-01" db="EMBL/GenBank/DDBJ databases">
        <title>Superficieibacter electus gen. nov., sp. nov., an extended-spectrum beta-lactamase possessing member of the Enterobacteriaceae family, isolated from intensive care unit surfaces.</title>
        <authorList>
            <person name="Potter R.F."/>
            <person name="D'Souza A.W."/>
        </authorList>
    </citation>
    <scope>NUCLEOTIDE SEQUENCE [LARGE SCALE GENOMIC DNA]</scope>
    <source>
        <strain evidence="2 4">BP-1</strain>
        <strain evidence="1 3">BP-2</strain>
    </source>
</reference>
<sequence length="134" mass="15224">MIPETLIPARFHTSATGEESEEAGNSASLTQGKRTLVELESDILTSVGRNGFSRNMLLEERDRHIKDRLFRVVKIEAFCHVLNELQSNGDFSAQELSQILADKTLEINESGNEIWLNLITREKIAPMFYDLEDE</sequence>
<gene>
    <name evidence="2" type="ORF">CHU32_14375</name>
    <name evidence="1" type="ORF">CHU33_15085</name>
</gene>
<evidence type="ECO:0000313" key="1">
    <source>
        <dbReference type="EMBL" id="POP43561.1"/>
    </source>
</evidence>
<dbReference type="RefSeq" id="WP_103676901.1">
    <property type="nucleotide sequence ID" value="NZ_PQGD01000011.1"/>
</dbReference>
<keyword evidence="3" id="KW-1185">Reference proteome</keyword>
<dbReference type="EMBL" id="PQGE01000013">
    <property type="protein sequence ID" value="POP43561.1"/>
    <property type="molecule type" value="Genomic_DNA"/>
</dbReference>
<organism evidence="2 4">
    <name type="scientific">Superficieibacter electus</name>
    <dbReference type="NCBI Taxonomy" id="2022662"/>
    <lineage>
        <taxon>Bacteria</taxon>
        <taxon>Pseudomonadati</taxon>
        <taxon>Pseudomonadota</taxon>
        <taxon>Gammaproteobacteria</taxon>
        <taxon>Enterobacterales</taxon>
        <taxon>Enterobacteriaceae</taxon>
        <taxon>Superficieibacter</taxon>
    </lineage>
</organism>
<comment type="caution">
    <text evidence="2">The sequence shown here is derived from an EMBL/GenBank/DDBJ whole genome shotgun (WGS) entry which is preliminary data.</text>
</comment>